<dbReference type="KEGG" id="cpat:CLPA_c08790"/>
<evidence type="ECO:0000313" key="10">
    <source>
        <dbReference type="Proteomes" id="UP000030905"/>
    </source>
</evidence>
<proteinExistence type="predicted"/>
<feature type="transmembrane region" description="Helical" evidence="5">
    <location>
        <begin position="20"/>
        <end position="38"/>
    </location>
</feature>
<gene>
    <name evidence="7" type="ORF">CLPA_c08790</name>
    <name evidence="8" type="ORF">CP6013_02272</name>
</gene>
<reference evidence="8 9" key="3">
    <citation type="journal article" name="Genome Announc.">
        <title>Improved Draft Genome Sequence of Clostridium pasteurianum Strain ATCC 6013 (DSM 525) Using a Hybrid Next-Generation Sequencing Approach.</title>
        <authorList>
            <person name="Pyne M.E."/>
            <person name="Utturkar S."/>
            <person name="Brown S.D."/>
            <person name="Moo-Young M."/>
            <person name="Chung D.A."/>
            <person name="Chou C.P."/>
        </authorList>
    </citation>
    <scope>NUCLEOTIDE SEQUENCE [LARGE SCALE GENOMIC DNA]</scope>
    <source>
        <strain evidence="8 9">ATCC 6013</strain>
    </source>
</reference>
<dbReference type="Gene3D" id="3.40.1710.10">
    <property type="entry name" value="abc type-2 transporter like domain"/>
    <property type="match status" value="1"/>
</dbReference>
<evidence type="ECO:0000313" key="7">
    <source>
        <dbReference type="EMBL" id="AJA50967.1"/>
    </source>
</evidence>
<evidence type="ECO:0000313" key="8">
    <source>
        <dbReference type="EMBL" id="KRU13024.1"/>
    </source>
</evidence>
<keyword evidence="10" id="KW-1185">Reference proteome</keyword>
<protein>
    <submittedName>
        <fullName evidence="7">ABC-2 family transporter protein</fullName>
    </submittedName>
</protein>
<sequence>MQILRLTLLNLKRMIANKNVLFLTLLMPMVVMCIVTFFNRGSENTSSSDKIYIDFVNKDKGNLGQELIKEFQSSGNFSVYTTSKEEAEYRVSHNVTSEAVIIPEKFSESIEKGADPNISILKLNIGNVTLTADSKINYFINERIISKEIASSLKGKTTEAKDISMEISKETALNKVTTSSKTVVKDNKNPLGNQITINLCVSFMMFTVLFIVNEIIARRDDKTLKRSFTAPNSKFAIMASFVVAFLLIGWLQVILMVGSTSLLFKVNWGNSILSLFVFFTALILVVLGLGVLLCRIVKTASNASMVCQMVVQISCMVGGSYMPLEYFPDFLKRIAYFVPQSWAVSALTDVVIENKGLISILPDIGILLLFAAAFFTAGVSTIREIAE</sequence>
<dbReference type="PROSITE" id="PS51012">
    <property type="entry name" value="ABC_TM2"/>
    <property type="match status" value="1"/>
</dbReference>
<dbReference type="Proteomes" id="UP000030905">
    <property type="component" value="Chromosome"/>
</dbReference>
<feature type="transmembrane region" description="Helical" evidence="5">
    <location>
        <begin position="237"/>
        <end position="259"/>
    </location>
</feature>
<feature type="domain" description="ABC transmembrane type-2" evidence="6">
    <location>
        <begin position="160"/>
        <end position="385"/>
    </location>
</feature>
<reference evidence="8" key="2">
    <citation type="submission" date="2015-10" db="EMBL/GenBank/DDBJ databases">
        <title>Improved Draft Genome Sequence of Clostridium pasteurianum Strain ATCC 6013 (DSM 525) Using a Hybrid Next-Generation Sequencing Approach.</title>
        <authorList>
            <person name="Pyne M.E."/>
            <person name="Utturkar S.M."/>
            <person name="Brown S.D."/>
            <person name="Moo-Young M."/>
            <person name="Chung D.A."/>
            <person name="Chou P.C."/>
        </authorList>
    </citation>
    <scope>NUCLEOTIDE SEQUENCE</scope>
    <source>
        <strain evidence="8">ATCC 6013</strain>
    </source>
</reference>
<feature type="transmembrane region" description="Helical" evidence="5">
    <location>
        <begin position="195"/>
        <end position="216"/>
    </location>
</feature>
<dbReference type="EMBL" id="JPGY02000001">
    <property type="protein sequence ID" value="KRU13024.1"/>
    <property type="molecule type" value="Genomic_DNA"/>
</dbReference>
<dbReference type="GO" id="GO:0140359">
    <property type="term" value="F:ABC-type transporter activity"/>
    <property type="evidence" value="ECO:0007669"/>
    <property type="project" value="InterPro"/>
</dbReference>
<dbReference type="EMBL" id="CP009268">
    <property type="protein sequence ID" value="AJA50967.1"/>
    <property type="molecule type" value="Genomic_DNA"/>
</dbReference>
<dbReference type="Pfam" id="PF12698">
    <property type="entry name" value="ABC2_membrane_3"/>
    <property type="match status" value="1"/>
</dbReference>
<dbReference type="PATRIC" id="fig|1262449.3.peg.3301"/>
<dbReference type="GO" id="GO:0016020">
    <property type="term" value="C:membrane"/>
    <property type="evidence" value="ECO:0007669"/>
    <property type="project" value="UniProtKB-SubCell"/>
</dbReference>
<dbReference type="InterPro" id="IPR052902">
    <property type="entry name" value="ABC-2_transporter"/>
</dbReference>
<dbReference type="Proteomes" id="UP000028042">
    <property type="component" value="Unassembled WGS sequence"/>
</dbReference>
<evidence type="ECO:0000256" key="4">
    <source>
        <dbReference type="ARBA" id="ARBA00023136"/>
    </source>
</evidence>
<evidence type="ECO:0000256" key="2">
    <source>
        <dbReference type="ARBA" id="ARBA00022692"/>
    </source>
</evidence>
<feature type="transmembrane region" description="Helical" evidence="5">
    <location>
        <begin position="271"/>
        <end position="293"/>
    </location>
</feature>
<dbReference type="PANTHER" id="PTHR43027">
    <property type="entry name" value="DOXORUBICIN RESISTANCE ABC TRANSPORTER PERMEASE PROTEIN DRRC-RELATED"/>
    <property type="match status" value="1"/>
</dbReference>
<comment type="subcellular location">
    <subcellularLocation>
        <location evidence="1">Membrane</location>
        <topology evidence="1">Multi-pass membrane protein</topology>
    </subcellularLocation>
</comment>
<dbReference type="eggNOG" id="COG0842">
    <property type="taxonomic scope" value="Bacteria"/>
</dbReference>
<keyword evidence="4 5" id="KW-0472">Membrane</keyword>
<keyword evidence="2 5" id="KW-0812">Transmembrane</keyword>
<dbReference type="AlphaFoldDB" id="A0A0H3J0V6"/>
<dbReference type="InterPro" id="IPR013525">
    <property type="entry name" value="ABC2_TM"/>
</dbReference>
<accession>A0A0H3J0V6</accession>
<evidence type="ECO:0000256" key="3">
    <source>
        <dbReference type="ARBA" id="ARBA00022989"/>
    </source>
</evidence>
<evidence type="ECO:0000256" key="5">
    <source>
        <dbReference type="SAM" id="Phobius"/>
    </source>
</evidence>
<evidence type="ECO:0000259" key="6">
    <source>
        <dbReference type="PROSITE" id="PS51012"/>
    </source>
</evidence>
<dbReference type="RefSeq" id="WP_003447072.1">
    <property type="nucleotide sequence ID" value="NZ_ANZB01000013.1"/>
</dbReference>
<keyword evidence="3 5" id="KW-1133">Transmembrane helix</keyword>
<evidence type="ECO:0000313" key="9">
    <source>
        <dbReference type="Proteomes" id="UP000028042"/>
    </source>
</evidence>
<dbReference type="InterPro" id="IPR047817">
    <property type="entry name" value="ABC2_TM_bact-type"/>
</dbReference>
<dbReference type="PANTHER" id="PTHR43027:SF1">
    <property type="entry name" value="DOXORUBICIN RESISTANCE ABC TRANSPORTER PERMEASE PROTEIN DRRC-RELATED"/>
    <property type="match status" value="1"/>
</dbReference>
<reference evidence="7 10" key="1">
    <citation type="journal article" date="2015" name="Genome Announc.">
        <title>Complete Genome Sequence of the Nitrogen-Fixing and Solvent-Producing Clostridium pasteurianum DSM 525.</title>
        <authorList>
            <person name="Poehlein A."/>
            <person name="Grosse-Honebrink A."/>
            <person name="Zhang Y."/>
            <person name="Minton N.P."/>
            <person name="Daniel R."/>
        </authorList>
    </citation>
    <scope>NUCLEOTIDE SEQUENCE [LARGE SCALE GENOMIC DNA]</scope>
    <source>
        <strain evidence="7">DSM 525</strain>
        <strain evidence="10">DSM 525 / ATCC 6013</strain>
    </source>
</reference>
<organism evidence="7 10">
    <name type="scientific">Clostridium pasteurianum DSM 525 = ATCC 6013</name>
    <dbReference type="NCBI Taxonomy" id="1262449"/>
    <lineage>
        <taxon>Bacteria</taxon>
        <taxon>Bacillati</taxon>
        <taxon>Bacillota</taxon>
        <taxon>Clostridia</taxon>
        <taxon>Eubacteriales</taxon>
        <taxon>Clostridiaceae</taxon>
        <taxon>Clostridium</taxon>
    </lineage>
</organism>
<name>A0A0H3J0V6_CLOPA</name>
<evidence type="ECO:0000256" key="1">
    <source>
        <dbReference type="ARBA" id="ARBA00004141"/>
    </source>
</evidence>
<dbReference type="GeneID" id="93073086"/>
<dbReference type="KEGG" id="cpae:CPAST_c08790"/>
<feature type="transmembrane region" description="Helical" evidence="5">
    <location>
        <begin position="364"/>
        <end position="382"/>
    </location>
</feature>
<feature type="transmembrane region" description="Helical" evidence="5">
    <location>
        <begin position="305"/>
        <end position="322"/>
    </location>
</feature>